<name>A0AAE1ILN0_9HYPO</name>
<feature type="region of interest" description="Disordered" evidence="1">
    <location>
        <begin position="261"/>
        <end position="285"/>
    </location>
</feature>
<evidence type="ECO:0000256" key="1">
    <source>
        <dbReference type="SAM" id="MobiDB-lite"/>
    </source>
</evidence>
<feature type="compositionally biased region" description="Acidic residues" evidence="1">
    <location>
        <begin position="420"/>
        <end position="429"/>
    </location>
</feature>
<feature type="region of interest" description="Disordered" evidence="1">
    <location>
        <begin position="338"/>
        <end position="442"/>
    </location>
</feature>
<feature type="region of interest" description="Disordered" evidence="1">
    <location>
        <begin position="182"/>
        <end position="247"/>
    </location>
</feature>
<dbReference type="PANTHER" id="PTHR40625:SF1">
    <property type="entry name" value="AMP-ACTIVATED PROTEIN KINASE GLYCOGEN-BINDING DOMAIN-CONTAINING PROTEIN"/>
    <property type="match status" value="1"/>
</dbReference>
<dbReference type="GeneID" id="87920625"/>
<sequence length="518" mass="57750">MCYSMERDSRRGHGQWRGCFAFQNIVCDDENPHHQKRSGGLKMGHTYYYYVSLVPFFHIIDASPLPIHLPSRSMWWINLQFLQLDVSFLYIPFDPPPTLLSKQCLSTCTYFIIIQSNFSFFQYEVDGSTETFDATMPYTTACPYMPGQTVNTIHVPIEHTIRLRSASMNSMHQENYRTMDPATKFMKPLPPTPLLPGMANRRAQSAPVTRPSSSSSRSVSPPSWKRFFSRKPHSSDGQRRQSAASEETTFTIYDNVITVPSHDARHGRHTSSLSEGARPRDISPSSLSRILREGSHAPRRPSHTAQLPSLTIPEDVIEEDEDDDNFAASAVSESMPFATILSPPPFQRSSSSESIKRDVEAGNSAAVTKPKLSVQPPSLDRSQPISAVTNEPNPVPQWSSSTKDKTTPSPLNEDVPMSFYDDEDDDDDVMSSNDDDGHFPPIPISKSRLLSFKGYSLPRHIEETKGAFAPHQTFATTSSPKLIPGGSNILNTHVEAGLDDFVNELGWIVDAIGTTNSH</sequence>
<dbReference type="AlphaFoldDB" id="A0AAE1ILN0"/>
<feature type="compositionally biased region" description="Polar residues" evidence="1">
    <location>
        <begin position="380"/>
        <end position="398"/>
    </location>
</feature>
<keyword evidence="3" id="KW-1185">Reference proteome</keyword>
<dbReference type="RefSeq" id="XP_062760963.1">
    <property type="nucleotide sequence ID" value="XM_062901129.1"/>
</dbReference>
<organism evidence="2 3">
    <name type="scientific">Trichoderma aggressivum f. europaeum</name>
    <dbReference type="NCBI Taxonomy" id="173218"/>
    <lineage>
        <taxon>Eukaryota</taxon>
        <taxon>Fungi</taxon>
        <taxon>Dikarya</taxon>
        <taxon>Ascomycota</taxon>
        <taxon>Pezizomycotina</taxon>
        <taxon>Sordariomycetes</taxon>
        <taxon>Hypocreomycetidae</taxon>
        <taxon>Hypocreales</taxon>
        <taxon>Hypocreaceae</taxon>
        <taxon>Trichoderma</taxon>
    </lineage>
</organism>
<evidence type="ECO:0000313" key="3">
    <source>
        <dbReference type="Proteomes" id="UP001273209"/>
    </source>
</evidence>
<protein>
    <submittedName>
        <fullName evidence="2">Uncharacterized protein</fullName>
    </submittedName>
</protein>
<feature type="compositionally biased region" description="Low complexity" evidence="1">
    <location>
        <begin position="205"/>
        <end position="223"/>
    </location>
</feature>
<gene>
    <name evidence="2" type="ORF">Triagg1_613</name>
</gene>
<dbReference type="PANTHER" id="PTHR40625">
    <property type="entry name" value="GTP-BINDING PROTEIN ESDC-RELATED"/>
    <property type="match status" value="1"/>
</dbReference>
<accession>A0AAE1ILN0</accession>
<evidence type="ECO:0000313" key="2">
    <source>
        <dbReference type="EMBL" id="KAK4085623.1"/>
    </source>
</evidence>
<reference evidence="2" key="1">
    <citation type="submission" date="2023-11" db="EMBL/GenBank/DDBJ databases">
        <title>The genome sequences of three competitors of mushroom-forming fungi.</title>
        <authorList>
            <person name="Beijen E."/>
            <person name="Ohm R.A."/>
        </authorList>
    </citation>
    <scope>NUCLEOTIDE SEQUENCE</scope>
    <source>
        <strain evidence="2">CBS 100526</strain>
    </source>
</reference>
<dbReference type="EMBL" id="JAWRVG010000001">
    <property type="protein sequence ID" value="KAK4085623.1"/>
    <property type="molecule type" value="Genomic_DNA"/>
</dbReference>
<dbReference type="Proteomes" id="UP001273209">
    <property type="component" value="Unassembled WGS sequence"/>
</dbReference>
<proteinExistence type="predicted"/>
<comment type="caution">
    <text evidence="2">The sequence shown here is derived from an EMBL/GenBank/DDBJ whole genome shotgun (WGS) entry which is preliminary data.</text>
</comment>